<feature type="domain" description="RNA polymerase sigma factor 70 region 4 type 2" evidence="7">
    <location>
        <begin position="123"/>
        <end position="175"/>
    </location>
</feature>
<dbReference type="Gene3D" id="1.10.1740.10">
    <property type="match status" value="1"/>
</dbReference>
<dbReference type="GO" id="GO:0006352">
    <property type="term" value="P:DNA-templated transcription initiation"/>
    <property type="evidence" value="ECO:0007669"/>
    <property type="project" value="InterPro"/>
</dbReference>
<evidence type="ECO:0000256" key="5">
    <source>
        <dbReference type="ARBA" id="ARBA00023163"/>
    </source>
</evidence>
<evidence type="ECO:0000259" key="7">
    <source>
        <dbReference type="Pfam" id="PF08281"/>
    </source>
</evidence>
<dbReference type="AlphaFoldDB" id="V6F2D0"/>
<dbReference type="Pfam" id="PF04542">
    <property type="entry name" value="Sigma70_r2"/>
    <property type="match status" value="1"/>
</dbReference>
<evidence type="ECO:0000259" key="6">
    <source>
        <dbReference type="Pfam" id="PF04542"/>
    </source>
</evidence>
<dbReference type="PANTHER" id="PTHR43133:SF8">
    <property type="entry name" value="RNA POLYMERASE SIGMA FACTOR HI_1459-RELATED"/>
    <property type="match status" value="1"/>
</dbReference>
<dbReference type="InterPro" id="IPR013325">
    <property type="entry name" value="RNA_pol_sigma_r2"/>
</dbReference>
<dbReference type="InterPro" id="IPR036388">
    <property type="entry name" value="WH-like_DNA-bd_sf"/>
</dbReference>
<name>V6F2D0_MAGGM</name>
<dbReference type="PANTHER" id="PTHR43133">
    <property type="entry name" value="RNA POLYMERASE ECF-TYPE SIGMA FACTO"/>
    <property type="match status" value="1"/>
</dbReference>
<dbReference type="Proteomes" id="UP000018922">
    <property type="component" value="Chromosome I"/>
</dbReference>
<keyword evidence="9" id="KW-1185">Reference proteome</keyword>
<dbReference type="HOGENOM" id="CLU_047691_3_0_5"/>
<dbReference type="STRING" id="1430440.MGMSRv2__2470"/>
<proteinExistence type="inferred from homology"/>
<evidence type="ECO:0000256" key="4">
    <source>
        <dbReference type="ARBA" id="ARBA00023125"/>
    </source>
</evidence>
<keyword evidence="5" id="KW-0804">Transcription</keyword>
<keyword evidence="4" id="KW-0238">DNA-binding</keyword>
<dbReference type="InterPro" id="IPR013249">
    <property type="entry name" value="RNA_pol_sigma70_r4_t2"/>
</dbReference>
<organism evidence="8 9">
    <name type="scientific">Magnetospirillum gryphiswaldense (strain DSM 6361 / JCM 21280 / NBRC 15271 / MSR-1)</name>
    <dbReference type="NCBI Taxonomy" id="431944"/>
    <lineage>
        <taxon>Bacteria</taxon>
        <taxon>Pseudomonadati</taxon>
        <taxon>Pseudomonadota</taxon>
        <taxon>Alphaproteobacteria</taxon>
        <taxon>Rhodospirillales</taxon>
        <taxon>Rhodospirillaceae</taxon>
        <taxon>Magnetospirillum</taxon>
    </lineage>
</organism>
<dbReference type="NCBIfam" id="TIGR02937">
    <property type="entry name" value="sigma70-ECF"/>
    <property type="match status" value="1"/>
</dbReference>
<reference evidence="8 9" key="1">
    <citation type="journal article" date="2014" name="Genome Announc.">
        <title>Complete genome sequence of Magnetospirillum gryphiswaldense MSR-1.</title>
        <authorList>
            <person name="Wang X."/>
            <person name="Wang Q."/>
            <person name="Zhang W."/>
            <person name="Wang Y."/>
            <person name="Li L."/>
            <person name="Wen T."/>
            <person name="Zhang T."/>
            <person name="Zhang Y."/>
            <person name="Xu J."/>
            <person name="Hu J."/>
            <person name="Li S."/>
            <person name="Liu L."/>
            <person name="Liu J."/>
            <person name="Jiang W."/>
            <person name="Tian J."/>
            <person name="Li Y."/>
            <person name="Schuler D."/>
            <person name="Wang L."/>
            <person name="Li J."/>
        </authorList>
    </citation>
    <scope>NUCLEOTIDE SEQUENCE [LARGE SCALE GENOMIC DNA]</scope>
    <source>
        <strain evidence="9">DSM 6361 / JCM 21280 / NBRC 15271 / MSR-1</strain>
    </source>
</reference>
<evidence type="ECO:0000256" key="2">
    <source>
        <dbReference type="ARBA" id="ARBA00023015"/>
    </source>
</evidence>
<dbReference type="SUPFAM" id="SSF88659">
    <property type="entry name" value="Sigma3 and sigma4 domains of RNA polymerase sigma factors"/>
    <property type="match status" value="1"/>
</dbReference>
<dbReference type="OrthoDB" id="9780326at2"/>
<evidence type="ECO:0000256" key="3">
    <source>
        <dbReference type="ARBA" id="ARBA00023082"/>
    </source>
</evidence>
<protein>
    <submittedName>
        <fullName evidence="8">RNA polymerase sigma-70 factor, ECF family protein</fullName>
    </submittedName>
</protein>
<dbReference type="Gene3D" id="1.10.10.10">
    <property type="entry name" value="Winged helix-like DNA-binding domain superfamily/Winged helix DNA-binding domain"/>
    <property type="match status" value="1"/>
</dbReference>
<comment type="similarity">
    <text evidence="1">Belongs to the sigma-70 factor family. ECF subfamily.</text>
</comment>
<accession>V6F2D0</accession>
<dbReference type="NCBIfam" id="NF004113">
    <property type="entry name" value="PRK05602.1"/>
    <property type="match status" value="1"/>
</dbReference>
<evidence type="ECO:0000256" key="1">
    <source>
        <dbReference type="ARBA" id="ARBA00010641"/>
    </source>
</evidence>
<gene>
    <name evidence="8" type="primary">rpoE</name>
    <name evidence="8" type="ordered locus">MGMSRv2__2470</name>
</gene>
<feature type="domain" description="RNA polymerase sigma-70 region 2" evidence="6">
    <location>
        <begin position="27"/>
        <end position="96"/>
    </location>
</feature>
<dbReference type="KEGG" id="mgry:MSR1_38450"/>
<evidence type="ECO:0000313" key="9">
    <source>
        <dbReference type="Proteomes" id="UP000018922"/>
    </source>
</evidence>
<dbReference type="Pfam" id="PF08281">
    <property type="entry name" value="Sigma70_r4_2"/>
    <property type="match status" value="1"/>
</dbReference>
<evidence type="ECO:0000313" key="8">
    <source>
        <dbReference type="EMBL" id="CDK99685.1"/>
    </source>
</evidence>
<dbReference type="InterPro" id="IPR007627">
    <property type="entry name" value="RNA_pol_sigma70_r2"/>
</dbReference>
<dbReference type="RefSeq" id="WP_024080647.1">
    <property type="nucleotide sequence ID" value="NZ_CP027526.1"/>
</dbReference>
<dbReference type="InterPro" id="IPR014284">
    <property type="entry name" value="RNA_pol_sigma-70_dom"/>
</dbReference>
<dbReference type="GO" id="GO:0016987">
    <property type="term" value="F:sigma factor activity"/>
    <property type="evidence" value="ECO:0007669"/>
    <property type="project" value="UniProtKB-KW"/>
</dbReference>
<sequence>MGMTPSHSDDDLLEQTASGDRRAFQALMDRHARAMLALAQRVSGNPDDAEELVQDAFLKVWTMAPKWRRDGGAQFSTWLYRVVLNGCLDRRRRPAWTGLDDMEELADTSPGAAQQASRRQTRDLILAAMTAIPERQRAALFLHYFSEISAPQAAQVLEVSVAAMEALLIRGKRALKNELMRRGVTTMGDML</sequence>
<dbReference type="SUPFAM" id="SSF88946">
    <property type="entry name" value="Sigma2 domain of RNA polymerase sigma factors"/>
    <property type="match status" value="1"/>
</dbReference>
<dbReference type="EMBL" id="HG794546">
    <property type="protein sequence ID" value="CDK99685.1"/>
    <property type="molecule type" value="Genomic_DNA"/>
</dbReference>
<dbReference type="eggNOG" id="COG1595">
    <property type="taxonomic scope" value="Bacteria"/>
</dbReference>
<dbReference type="KEGG" id="mgy:MGMSRv2__2470"/>
<dbReference type="InterPro" id="IPR013324">
    <property type="entry name" value="RNA_pol_sigma_r3/r4-like"/>
</dbReference>
<keyword evidence="2" id="KW-0805">Transcription regulation</keyword>
<keyword evidence="3" id="KW-0731">Sigma factor</keyword>
<dbReference type="GO" id="GO:0003677">
    <property type="term" value="F:DNA binding"/>
    <property type="evidence" value="ECO:0007669"/>
    <property type="project" value="UniProtKB-KW"/>
</dbReference>
<dbReference type="InterPro" id="IPR039425">
    <property type="entry name" value="RNA_pol_sigma-70-like"/>
</dbReference>